<keyword evidence="3" id="KW-1185">Reference proteome</keyword>
<evidence type="ECO:0000313" key="3">
    <source>
        <dbReference type="Proteomes" id="UP000235965"/>
    </source>
</evidence>
<reference evidence="2 3" key="1">
    <citation type="submission" date="2017-12" db="EMBL/GenBank/DDBJ databases">
        <title>Hemimetabolous genomes reveal molecular basis of termite eusociality.</title>
        <authorList>
            <person name="Harrison M.C."/>
            <person name="Jongepier E."/>
            <person name="Robertson H.M."/>
            <person name="Arning N."/>
            <person name="Bitard-Feildel T."/>
            <person name="Chao H."/>
            <person name="Childers C.P."/>
            <person name="Dinh H."/>
            <person name="Doddapaneni H."/>
            <person name="Dugan S."/>
            <person name="Gowin J."/>
            <person name="Greiner C."/>
            <person name="Han Y."/>
            <person name="Hu H."/>
            <person name="Hughes D.S.T."/>
            <person name="Huylmans A.-K."/>
            <person name="Kemena C."/>
            <person name="Kremer L.P.M."/>
            <person name="Lee S.L."/>
            <person name="Lopez-Ezquerra A."/>
            <person name="Mallet L."/>
            <person name="Monroy-Kuhn J.M."/>
            <person name="Moser A."/>
            <person name="Murali S.C."/>
            <person name="Muzny D.M."/>
            <person name="Otani S."/>
            <person name="Piulachs M.-D."/>
            <person name="Poelchau M."/>
            <person name="Qu J."/>
            <person name="Schaub F."/>
            <person name="Wada-Katsumata A."/>
            <person name="Worley K.C."/>
            <person name="Xie Q."/>
            <person name="Ylla G."/>
            <person name="Poulsen M."/>
            <person name="Gibbs R.A."/>
            <person name="Schal C."/>
            <person name="Richards S."/>
            <person name="Belles X."/>
            <person name="Korb J."/>
            <person name="Bornberg-Bauer E."/>
        </authorList>
    </citation>
    <scope>NUCLEOTIDE SEQUENCE [LARGE SCALE GENOMIC DNA]</scope>
    <source>
        <tissue evidence="2">Whole body</tissue>
    </source>
</reference>
<comment type="caution">
    <text evidence="2">The sequence shown here is derived from an EMBL/GenBank/DDBJ whole genome shotgun (WGS) entry which is preliminary data.</text>
</comment>
<dbReference type="Proteomes" id="UP000235965">
    <property type="component" value="Unassembled WGS sequence"/>
</dbReference>
<protein>
    <submittedName>
        <fullName evidence="2">Uncharacterized protein</fullName>
    </submittedName>
</protein>
<gene>
    <name evidence="2" type="ORF">B7P43_G05200</name>
</gene>
<evidence type="ECO:0000256" key="1">
    <source>
        <dbReference type="SAM" id="SignalP"/>
    </source>
</evidence>
<name>A0A2J7QA79_9NEOP</name>
<organism evidence="2 3">
    <name type="scientific">Cryptotermes secundus</name>
    <dbReference type="NCBI Taxonomy" id="105785"/>
    <lineage>
        <taxon>Eukaryota</taxon>
        <taxon>Metazoa</taxon>
        <taxon>Ecdysozoa</taxon>
        <taxon>Arthropoda</taxon>
        <taxon>Hexapoda</taxon>
        <taxon>Insecta</taxon>
        <taxon>Pterygota</taxon>
        <taxon>Neoptera</taxon>
        <taxon>Polyneoptera</taxon>
        <taxon>Dictyoptera</taxon>
        <taxon>Blattodea</taxon>
        <taxon>Blattoidea</taxon>
        <taxon>Termitoidae</taxon>
        <taxon>Kalotermitidae</taxon>
        <taxon>Cryptotermitinae</taxon>
        <taxon>Cryptotermes</taxon>
    </lineage>
</organism>
<evidence type="ECO:0000313" key="2">
    <source>
        <dbReference type="EMBL" id="PNF25500.1"/>
    </source>
</evidence>
<accession>A0A2J7QA79</accession>
<dbReference type="EMBL" id="NEVH01016331">
    <property type="protein sequence ID" value="PNF25500.1"/>
    <property type="molecule type" value="Genomic_DNA"/>
</dbReference>
<sequence length="69" mass="7699">MQRSRLCNLSLLHAHLYIILGISSKVIKGEAIPITGHGARRMEDSHKKEGKIGEKKLEIMEGEGNRYVG</sequence>
<dbReference type="InParanoid" id="A0A2J7QA79"/>
<dbReference type="AlphaFoldDB" id="A0A2J7QA79"/>
<feature type="chain" id="PRO_5014456169" evidence="1">
    <location>
        <begin position="32"/>
        <end position="69"/>
    </location>
</feature>
<feature type="signal peptide" evidence="1">
    <location>
        <begin position="1"/>
        <end position="31"/>
    </location>
</feature>
<keyword evidence="1" id="KW-0732">Signal</keyword>
<proteinExistence type="predicted"/>